<dbReference type="AlphaFoldDB" id="A0A8J5W9H5"/>
<protein>
    <submittedName>
        <fullName evidence="2">Uncharacterized protein</fullName>
    </submittedName>
</protein>
<gene>
    <name evidence="2" type="ORF">GUJ93_ZPchr0010g9866</name>
</gene>
<keyword evidence="3" id="KW-1185">Reference proteome</keyword>
<proteinExistence type="predicted"/>
<comment type="caution">
    <text evidence="2">The sequence shown here is derived from an EMBL/GenBank/DDBJ whole genome shotgun (WGS) entry which is preliminary data.</text>
</comment>
<sequence length="80" mass="8736">MSPPTFAGLLPSLLRLQSYIPLEGHAGGREGLTGAHQSRRGSPPFPGRSAVAEAVELGMGHVEWCVLDWNKNTMRRVARR</sequence>
<dbReference type="EMBL" id="JAAALK010000082">
    <property type="protein sequence ID" value="KAG8086078.1"/>
    <property type="molecule type" value="Genomic_DNA"/>
</dbReference>
<organism evidence="2 3">
    <name type="scientific">Zizania palustris</name>
    <name type="common">Northern wild rice</name>
    <dbReference type="NCBI Taxonomy" id="103762"/>
    <lineage>
        <taxon>Eukaryota</taxon>
        <taxon>Viridiplantae</taxon>
        <taxon>Streptophyta</taxon>
        <taxon>Embryophyta</taxon>
        <taxon>Tracheophyta</taxon>
        <taxon>Spermatophyta</taxon>
        <taxon>Magnoliopsida</taxon>
        <taxon>Liliopsida</taxon>
        <taxon>Poales</taxon>
        <taxon>Poaceae</taxon>
        <taxon>BOP clade</taxon>
        <taxon>Oryzoideae</taxon>
        <taxon>Oryzeae</taxon>
        <taxon>Zizaniinae</taxon>
        <taxon>Zizania</taxon>
    </lineage>
</organism>
<dbReference type="Proteomes" id="UP000729402">
    <property type="component" value="Unassembled WGS sequence"/>
</dbReference>
<reference evidence="2" key="1">
    <citation type="journal article" date="2021" name="bioRxiv">
        <title>Whole Genome Assembly and Annotation of Northern Wild Rice, Zizania palustris L., Supports a Whole Genome Duplication in the Zizania Genus.</title>
        <authorList>
            <person name="Haas M."/>
            <person name="Kono T."/>
            <person name="Macchietto M."/>
            <person name="Millas R."/>
            <person name="McGilp L."/>
            <person name="Shao M."/>
            <person name="Duquette J."/>
            <person name="Hirsch C.N."/>
            <person name="Kimball J."/>
        </authorList>
    </citation>
    <scope>NUCLEOTIDE SEQUENCE</scope>
    <source>
        <tissue evidence="2">Fresh leaf tissue</tissue>
    </source>
</reference>
<evidence type="ECO:0000313" key="3">
    <source>
        <dbReference type="Proteomes" id="UP000729402"/>
    </source>
</evidence>
<feature type="region of interest" description="Disordered" evidence="1">
    <location>
        <begin position="27"/>
        <end position="47"/>
    </location>
</feature>
<name>A0A8J5W9H5_ZIZPA</name>
<accession>A0A8J5W9H5</accession>
<evidence type="ECO:0000256" key="1">
    <source>
        <dbReference type="SAM" id="MobiDB-lite"/>
    </source>
</evidence>
<evidence type="ECO:0000313" key="2">
    <source>
        <dbReference type="EMBL" id="KAG8086078.1"/>
    </source>
</evidence>
<reference evidence="2" key="2">
    <citation type="submission" date="2021-02" db="EMBL/GenBank/DDBJ databases">
        <authorList>
            <person name="Kimball J.A."/>
            <person name="Haas M.W."/>
            <person name="Macchietto M."/>
            <person name="Kono T."/>
            <person name="Duquette J."/>
            <person name="Shao M."/>
        </authorList>
    </citation>
    <scope>NUCLEOTIDE SEQUENCE</scope>
    <source>
        <tissue evidence="2">Fresh leaf tissue</tissue>
    </source>
</reference>